<organism evidence="3 4">
    <name type="scientific">Pedobacter hiemivivus</name>
    <dbReference type="NCBI Taxonomy" id="2530454"/>
    <lineage>
        <taxon>Bacteria</taxon>
        <taxon>Pseudomonadati</taxon>
        <taxon>Bacteroidota</taxon>
        <taxon>Sphingobacteriia</taxon>
        <taxon>Sphingobacteriales</taxon>
        <taxon>Sphingobacteriaceae</taxon>
        <taxon>Pedobacter</taxon>
    </lineage>
</organism>
<reference evidence="3 4" key="1">
    <citation type="submission" date="2019-02" db="EMBL/GenBank/DDBJ databases">
        <title>Pedobacter sp. RP-3-8 sp. nov., isolated from Arctic soil.</title>
        <authorList>
            <person name="Dahal R.H."/>
        </authorList>
    </citation>
    <scope>NUCLEOTIDE SEQUENCE [LARGE SCALE GENOMIC DNA]</scope>
    <source>
        <strain evidence="3 4">RP-3-8</strain>
    </source>
</reference>
<dbReference type="AlphaFoldDB" id="A0A4R0NBY5"/>
<feature type="region of interest" description="Disordered" evidence="1">
    <location>
        <begin position="32"/>
        <end position="81"/>
    </location>
</feature>
<feature type="transmembrane region" description="Helical" evidence="2">
    <location>
        <begin position="6"/>
        <end position="27"/>
    </location>
</feature>
<name>A0A4R0NBY5_9SPHI</name>
<keyword evidence="2" id="KW-0472">Membrane</keyword>
<dbReference type="EMBL" id="SJSM01000003">
    <property type="protein sequence ID" value="TCC97810.1"/>
    <property type="molecule type" value="Genomic_DNA"/>
</dbReference>
<evidence type="ECO:0000256" key="1">
    <source>
        <dbReference type="SAM" id="MobiDB-lite"/>
    </source>
</evidence>
<evidence type="ECO:0000313" key="4">
    <source>
        <dbReference type="Proteomes" id="UP000291117"/>
    </source>
</evidence>
<feature type="compositionally biased region" description="Basic and acidic residues" evidence="1">
    <location>
        <begin position="58"/>
        <end position="67"/>
    </location>
</feature>
<comment type="caution">
    <text evidence="3">The sequence shown here is derived from an EMBL/GenBank/DDBJ whole genome shotgun (WGS) entry which is preliminary data.</text>
</comment>
<dbReference type="Proteomes" id="UP000291117">
    <property type="component" value="Unassembled WGS sequence"/>
</dbReference>
<evidence type="ECO:0000313" key="3">
    <source>
        <dbReference type="EMBL" id="TCC97810.1"/>
    </source>
</evidence>
<sequence length="96" mass="11021">MDRPFIFKALLACVFILATPFLLWATVPMKEGKKDQLQDESKQKPENKEKPTNNPSPDKADIREVPKARKQARPPVVKPNIKVKPIKVIRPKIKRP</sequence>
<protein>
    <submittedName>
        <fullName evidence="3">Uncharacterized protein</fullName>
    </submittedName>
</protein>
<evidence type="ECO:0000256" key="2">
    <source>
        <dbReference type="SAM" id="Phobius"/>
    </source>
</evidence>
<gene>
    <name evidence="3" type="ORF">EZ444_07825</name>
</gene>
<dbReference type="OrthoDB" id="10004946at2"/>
<dbReference type="RefSeq" id="WP_131608168.1">
    <property type="nucleotide sequence ID" value="NZ_SJSM01000003.1"/>
</dbReference>
<accession>A0A4R0NBY5</accession>
<proteinExistence type="predicted"/>
<keyword evidence="2" id="KW-0812">Transmembrane</keyword>
<keyword evidence="4" id="KW-1185">Reference proteome</keyword>
<feature type="compositionally biased region" description="Basic and acidic residues" evidence="1">
    <location>
        <begin position="32"/>
        <end position="51"/>
    </location>
</feature>
<keyword evidence="2" id="KW-1133">Transmembrane helix</keyword>